<reference evidence="3" key="1">
    <citation type="journal article" date="2017" name="Science">
        <title>Giant viruses with an expanded complement of translation system components.</title>
        <authorList>
            <person name="Schulz F."/>
            <person name="Yutin N."/>
            <person name="Ivanova N.N."/>
            <person name="Ortega D.R."/>
            <person name="Lee T.K."/>
            <person name="Vierheilig J."/>
            <person name="Daims H."/>
            <person name="Horn M."/>
            <person name="Wagner M."/>
            <person name="Jensen G.J."/>
            <person name="Kyrpides N.C."/>
            <person name="Koonin E.V."/>
            <person name="Woyke T."/>
        </authorList>
    </citation>
    <scope>NUCLEOTIDE SEQUENCE</scope>
    <source>
        <strain evidence="3">KNV1</strain>
    </source>
</reference>
<evidence type="ECO:0000256" key="1">
    <source>
        <dbReference type="PROSITE-ProRule" id="PRU00339"/>
    </source>
</evidence>
<evidence type="ECO:0000313" key="3">
    <source>
        <dbReference type="EMBL" id="ARF12124.1"/>
    </source>
</evidence>
<evidence type="ECO:0008006" key="4">
    <source>
        <dbReference type="Google" id="ProtNLM"/>
    </source>
</evidence>
<proteinExistence type="predicted"/>
<evidence type="ECO:0000256" key="2">
    <source>
        <dbReference type="SAM" id="Coils"/>
    </source>
</evidence>
<dbReference type="InterPro" id="IPR011990">
    <property type="entry name" value="TPR-like_helical_dom_sf"/>
</dbReference>
<dbReference type="InterPro" id="IPR019734">
    <property type="entry name" value="TPR_rpt"/>
</dbReference>
<feature type="repeat" description="TPR" evidence="1">
    <location>
        <begin position="123"/>
        <end position="156"/>
    </location>
</feature>
<accession>A0A1V0SKH9</accession>
<dbReference type="SMART" id="SM00028">
    <property type="entry name" value="TPR"/>
    <property type="match status" value="2"/>
</dbReference>
<organism evidence="3">
    <name type="scientific">Klosneuvirus KNV1</name>
    <dbReference type="NCBI Taxonomy" id="1977640"/>
    <lineage>
        <taxon>Viruses</taxon>
        <taxon>Varidnaviria</taxon>
        <taxon>Bamfordvirae</taxon>
        <taxon>Nucleocytoviricota</taxon>
        <taxon>Megaviricetes</taxon>
        <taxon>Imitervirales</taxon>
        <taxon>Mimiviridae</taxon>
        <taxon>Klosneuvirinae</taxon>
        <taxon>Klosneuvirus</taxon>
    </lineage>
</organism>
<keyword evidence="1" id="KW-0802">TPR repeat</keyword>
<dbReference type="Gene3D" id="1.25.40.10">
    <property type="entry name" value="Tetratricopeptide repeat domain"/>
    <property type="match status" value="2"/>
</dbReference>
<feature type="coiled-coil region" evidence="2">
    <location>
        <begin position="179"/>
        <end position="206"/>
    </location>
</feature>
<dbReference type="EMBL" id="KY684110">
    <property type="protein sequence ID" value="ARF12124.1"/>
    <property type="molecule type" value="Genomic_DNA"/>
</dbReference>
<dbReference type="SUPFAM" id="SSF81901">
    <property type="entry name" value="HCP-like"/>
    <property type="match status" value="1"/>
</dbReference>
<keyword evidence="2" id="KW-0175">Coiled coil</keyword>
<dbReference type="PROSITE" id="PS50005">
    <property type="entry name" value="TPR"/>
    <property type="match status" value="1"/>
</dbReference>
<protein>
    <recommendedName>
        <fullName evidence="4">Sel1 repeat protein</fullName>
    </recommendedName>
</protein>
<gene>
    <name evidence="3" type="ORF">Klosneuvirus_3_259</name>
</gene>
<sequence length="466" mass="54857">MEKVIDFVKSPDYFNLAYNADNLKAISMHLEYLDNNNMEYIIIKQSSLKRFGIIFKNDDDIILKLLEYNKNVALNIKIEIFYDRLKDKSKLSDEIIIQSIEQFKNNEEKYLAYCYIGVERGLSSALYHLGLYYEKKGDFVKSILYFNKSIEKGNYKAAYYLGNSYKQNKDIDNMLKYYLIAVEKNVQEVKIELARYYQEQNDSEKQLKYLLESKIDDMTLEELLLVAKSFAENNNKRYDYYEKAALKNHVDSAYLMAQRYKATSQKSLMEKMYLIAIEQGDTKSLHELIDYRIKDGPLNISDPINIKAAESGYEPAFYNIAYNIYTNYCNNGHKNNLDKMEKYFIESIKKGNQNAMNHLCQYYLRTNNYDSYYKICLSYPDKIDKSQFIKIMDTFMNDKGGKEIPQSCIEILQQIDLTGINNVPTSIRMLKKLITDQLELIDMHFKYAPTGEGYEEAKKDFMKKLQ</sequence>
<name>A0A1V0SKH9_9VIRU</name>